<comment type="caution">
    <text evidence="2">The sequence shown here is derived from an EMBL/GenBank/DDBJ whole genome shotgun (WGS) entry which is preliminary data.</text>
</comment>
<evidence type="ECO:0000313" key="3">
    <source>
        <dbReference type="Proteomes" id="UP001159363"/>
    </source>
</evidence>
<accession>A0ABQ9I3J8</accession>
<dbReference type="Proteomes" id="UP001159363">
    <property type="component" value="Chromosome 3"/>
</dbReference>
<sequence length="843" mass="92092">MEDRNQDGRTGNRTQILPNASYHCATSLGTERGGAVVTGIREDLGSISGSAILISVFHGFPKSLQRRLGWVPNEGHGLFLPYPSPIPVQPSPSLMTSLSTRPHDNGRPAQVGSDTTQQRAELVSLPGRGRFVRAGEGGLRDQSGRCVRSGRGGEGRSVADSLSLAAIAAVSVGAVSVAGGNMWRLCSVLQLLLAAVSAQEDLSQFLDTDYERQSSELCNLYSLAAWDYNTDLANESKAAAVGVSDALINVSSTLDEPPTARPVVSKDYGGECDLPTRLLQTKPILVSPANGSAGFNPLDGLLLHVVEGPVHNHVAHIRSEYLTAKFLTPANENVKRDCGRDCSGFFRRFILWDVVDIVWSLSRKYCVSGDLKDRLVIVKKPSRNTEIVYGWKEHLKSKSSVTHKTPYDGVKRCRERKINIKASELANQTAVSTTATPHRRLYLYSKSARVRRQTEAIAPAAACLNLLTAVLHFEAVLLTESQCDGRTGELPCRGREPATLRLQVGHPTLELYESWYGTCHGKYNRPNYRTCDEIWQRQAIYAMTGVCTSRLTAAVADLAQGFTKSGTEIISNGSHAQDKRNAFSCTEMYVSLAQLTCPVLEVDCDWSRAGPPASNQQVRQLATWLCSGIGHGCGHAYSQQASLQSYQATPGSGIEPGTPWWEASSLTAQPPRPARRMRGLENTVAVGPGEIPWQVPCRGWLAVHWMRGVYTTSPIVLYTDANQALFHKTPQAISPSVNFSYCCFSFHREDKTLFPLPPQFLYLTLLTPPKMSKKAPGLRFTVANGMCPVIITTAFLGVLENEEHTVIVELVSPLELLSGTSTDYPDPTETSSRMDGSRKCSRE</sequence>
<gene>
    <name evidence="2" type="ORF">PR048_010744</name>
</gene>
<dbReference type="EMBL" id="JARBHB010000003">
    <property type="protein sequence ID" value="KAJ8891229.1"/>
    <property type="molecule type" value="Genomic_DNA"/>
</dbReference>
<name>A0ABQ9I3J8_9NEOP</name>
<feature type="region of interest" description="Disordered" evidence="1">
    <location>
        <begin position="821"/>
        <end position="843"/>
    </location>
</feature>
<organism evidence="2 3">
    <name type="scientific">Dryococelus australis</name>
    <dbReference type="NCBI Taxonomy" id="614101"/>
    <lineage>
        <taxon>Eukaryota</taxon>
        <taxon>Metazoa</taxon>
        <taxon>Ecdysozoa</taxon>
        <taxon>Arthropoda</taxon>
        <taxon>Hexapoda</taxon>
        <taxon>Insecta</taxon>
        <taxon>Pterygota</taxon>
        <taxon>Neoptera</taxon>
        <taxon>Polyneoptera</taxon>
        <taxon>Phasmatodea</taxon>
        <taxon>Verophasmatodea</taxon>
        <taxon>Anareolatae</taxon>
        <taxon>Phasmatidae</taxon>
        <taxon>Eurycanthinae</taxon>
        <taxon>Dryococelus</taxon>
    </lineage>
</organism>
<protein>
    <submittedName>
        <fullName evidence="2">Uncharacterized protein</fullName>
    </submittedName>
</protein>
<proteinExistence type="predicted"/>
<evidence type="ECO:0000313" key="2">
    <source>
        <dbReference type="EMBL" id="KAJ8891229.1"/>
    </source>
</evidence>
<keyword evidence="3" id="KW-1185">Reference proteome</keyword>
<evidence type="ECO:0000256" key="1">
    <source>
        <dbReference type="SAM" id="MobiDB-lite"/>
    </source>
</evidence>
<reference evidence="2 3" key="1">
    <citation type="submission" date="2023-02" db="EMBL/GenBank/DDBJ databases">
        <title>LHISI_Scaffold_Assembly.</title>
        <authorList>
            <person name="Stuart O.P."/>
            <person name="Cleave R."/>
            <person name="Magrath M.J.L."/>
            <person name="Mikheyev A.S."/>
        </authorList>
    </citation>
    <scope>NUCLEOTIDE SEQUENCE [LARGE SCALE GENOMIC DNA]</scope>
    <source>
        <strain evidence="2">Daus_M_001</strain>
        <tissue evidence="2">Leg muscle</tissue>
    </source>
</reference>
<feature type="compositionally biased region" description="Polar residues" evidence="1">
    <location>
        <begin position="821"/>
        <end position="834"/>
    </location>
</feature>